<evidence type="ECO:0000313" key="2">
    <source>
        <dbReference type="EMBL" id="TVU49388.1"/>
    </source>
</evidence>
<sequence>MQPDKREEINARRREHRHNLSPEEREQINARRRAQRQNLSLEEREETNARRRAHRQNLSVEEREETNARRRACRHSLTHEQRQRINEKQRERRRNMSVEQKEEINARQRARRQSLPPDERQILLDQRNASYAARQDAPCKESIALQCPSILEYPSSSSHACSVKKIIGNLESICEEAEEEHIAFASAGNDDTIHRKRVVPTPNPTSATIENPSAHIDDFV</sequence>
<dbReference type="AlphaFoldDB" id="A0A5J9WMD6"/>
<feature type="region of interest" description="Disordered" evidence="1">
    <location>
        <begin position="1"/>
        <end position="116"/>
    </location>
</feature>
<protein>
    <submittedName>
        <fullName evidence="2">Uncharacterized protein</fullName>
    </submittedName>
</protein>
<comment type="caution">
    <text evidence="2">The sequence shown here is derived from an EMBL/GenBank/DDBJ whole genome shotgun (WGS) entry which is preliminary data.</text>
</comment>
<name>A0A5J9WMD6_9POAL</name>
<feature type="non-terminal residue" evidence="2">
    <location>
        <position position="1"/>
    </location>
</feature>
<organism evidence="2 3">
    <name type="scientific">Eragrostis curvula</name>
    <name type="common">weeping love grass</name>
    <dbReference type="NCBI Taxonomy" id="38414"/>
    <lineage>
        <taxon>Eukaryota</taxon>
        <taxon>Viridiplantae</taxon>
        <taxon>Streptophyta</taxon>
        <taxon>Embryophyta</taxon>
        <taxon>Tracheophyta</taxon>
        <taxon>Spermatophyta</taxon>
        <taxon>Magnoliopsida</taxon>
        <taxon>Liliopsida</taxon>
        <taxon>Poales</taxon>
        <taxon>Poaceae</taxon>
        <taxon>PACMAD clade</taxon>
        <taxon>Chloridoideae</taxon>
        <taxon>Eragrostideae</taxon>
        <taxon>Eragrostidinae</taxon>
        <taxon>Eragrostis</taxon>
    </lineage>
</organism>
<feature type="region of interest" description="Disordered" evidence="1">
    <location>
        <begin position="201"/>
        <end position="220"/>
    </location>
</feature>
<evidence type="ECO:0000313" key="3">
    <source>
        <dbReference type="Proteomes" id="UP000324897"/>
    </source>
</evidence>
<gene>
    <name evidence="2" type="ORF">EJB05_00696</name>
</gene>
<dbReference type="Gramene" id="TVU49388">
    <property type="protein sequence ID" value="TVU49388"/>
    <property type="gene ID" value="EJB05_00696"/>
</dbReference>
<proteinExistence type="predicted"/>
<keyword evidence="3" id="KW-1185">Reference proteome</keyword>
<feature type="compositionally biased region" description="Basic and acidic residues" evidence="1">
    <location>
        <begin position="77"/>
        <end position="106"/>
    </location>
</feature>
<accession>A0A5J9WMD6</accession>
<dbReference type="Proteomes" id="UP000324897">
    <property type="component" value="Chromosome 6"/>
</dbReference>
<reference evidence="2 3" key="1">
    <citation type="journal article" date="2019" name="Sci. Rep.">
        <title>A high-quality genome of Eragrostis curvula grass provides insights into Poaceae evolution and supports new strategies to enhance forage quality.</title>
        <authorList>
            <person name="Carballo J."/>
            <person name="Santos B.A.C.M."/>
            <person name="Zappacosta D."/>
            <person name="Garbus I."/>
            <person name="Selva J.P."/>
            <person name="Gallo C.A."/>
            <person name="Diaz A."/>
            <person name="Albertini E."/>
            <person name="Caccamo M."/>
            <person name="Echenique V."/>
        </authorList>
    </citation>
    <scope>NUCLEOTIDE SEQUENCE [LARGE SCALE GENOMIC DNA]</scope>
    <source>
        <strain evidence="3">cv. Victoria</strain>
        <tissue evidence="2">Leaf</tissue>
    </source>
</reference>
<dbReference type="EMBL" id="RWGY01000002">
    <property type="protein sequence ID" value="TVU49388.1"/>
    <property type="molecule type" value="Genomic_DNA"/>
</dbReference>
<evidence type="ECO:0000256" key="1">
    <source>
        <dbReference type="SAM" id="MobiDB-lite"/>
    </source>
</evidence>
<feature type="compositionally biased region" description="Basic and acidic residues" evidence="1">
    <location>
        <begin position="1"/>
        <end position="29"/>
    </location>
</feature>